<evidence type="ECO:0000256" key="4">
    <source>
        <dbReference type="ARBA" id="ARBA00022692"/>
    </source>
</evidence>
<feature type="transmembrane region" description="Helical" evidence="7">
    <location>
        <begin position="12"/>
        <end position="32"/>
    </location>
</feature>
<keyword evidence="9" id="KW-1185">Reference proteome</keyword>
<gene>
    <name evidence="8" type="ORF">SAMN05444167_4083</name>
</gene>
<dbReference type="EMBL" id="LT629690">
    <property type="protein sequence ID" value="SDG04486.1"/>
    <property type="molecule type" value="Genomic_DNA"/>
</dbReference>
<sequence>MHPHLFRLGPITVPTFGAIAALGLVLAISLAARGARVMRLNEDAVWNLCLWMAAGTLVLSRLIIVAQVWKSFAKYPLYILTLPTVTKWGLLLALGSGAVYMLVKRLPWLPTLDALAPAALLLQAFLHLGTHFSGDDLGLATTSRLGVIFGDQGYHPVALYSAVLTLVACVAAFVWLHRESQPGETFGLSLTFAALIRFFVDTLRPGWVLPETMIGNLLRVDQLVLVLLAVAGLSFFFQRKGVRYAQ</sequence>
<dbReference type="PANTHER" id="PTHR30589">
    <property type="entry name" value="PROLIPOPROTEIN DIACYLGLYCERYL TRANSFERASE"/>
    <property type="match status" value="1"/>
</dbReference>
<evidence type="ECO:0000256" key="1">
    <source>
        <dbReference type="ARBA" id="ARBA00007150"/>
    </source>
</evidence>
<keyword evidence="4 7" id="KW-0812">Transmembrane</keyword>
<proteinExistence type="inferred from homology"/>
<keyword evidence="5 7" id="KW-1133">Transmembrane helix</keyword>
<evidence type="ECO:0000256" key="5">
    <source>
        <dbReference type="ARBA" id="ARBA00022989"/>
    </source>
</evidence>
<comment type="similarity">
    <text evidence="1">Belongs to the Lgt family.</text>
</comment>
<dbReference type="RefSeq" id="WP_083346768.1">
    <property type="nucleotide sequence ID" value="NZ_LT629690.1"/>
</dbReference>
<dbReference type="Proteomes" id="UP000182427">
    <property type="component" value="Chromosome I"/>
</dbReference>
<feature type="transmembrane region" description="Helical" evidence="7">
    <location>
        <begin position="220"/>
        <end position="237"/>
    </location>
</feature>
<keyword evidence="6 7" id="KW-0472">Membrane</keyword>
<protein>
    <submittedName>
        <fullName evidence="8">Prolipoprotein diacylglyceryl transferase</fullName>
    </submittedName>
</protein>
<reference evidence="8 9" key="1">
    <citation type="submission" date="2016-10" db="EMBL/GenBank/DDBJ databases">
        <authorList>
            <person name="de Groot N.N."/>
        </authorList>
    </citation>
    <scope>NUCLEOTIDE SEQUENCE [LARGE SCALE GENOMIC DNA]</scope>
    <source>
        <strain evidence="8 9">GAS232</strain>
    </source>
</reference>
<dbReference type="GO" id="GO:0042158">
    <property type="term" value="P:lipoprotein biosynthetic process"/>
    <property type="evidence" value="ECO:0007669"/>
    <property type="project" value="InterPro"/>
</dbReference>
<organism evidence="8 9">
    <name type="scientific">Terriglobus roseus</name>
    <dbReference type="NCBI Taxonomy" id="392734"/>
    <lineage>
        <taxon>Bacteria</taxon>
        <taxon>Pseudomonadati</taxon>
        <taxon>Acidobacteriota</taxon>
        <taxon>Terriglobia</taxon>
        <taxon>Terriglobales</taxon>
        <taxon>Acidobacteriaceae</taxon>
        <taxon>Terriglobus</taxon>
    </lineage>
</organism>
<feature type="transmembrane region" description="Helical" evidence="7">
    <location>
        <begin position="75"/>
        <end position="103"/>
    </location>
</feature>
<evidence type="ECO:0000313" key="8">
    <source>
        <dbReference type="EMBL" id="SDG04486.1"/>
    </source>
</evidence>
<feature type="transmembrane region" description="Helical" evidence="7">
    <location>
        <begin position="44"/>
        <end position="69"/>
    </location>
</feature>
<feature type="transmembrane region" description="Helical" evidence="7">
    <location>
        <begin position="183"/>
        <end position="200"/>
    </location>
</feature>
<dbReference type="GO" id="GO:0005886">
    <property type="term" value="C:plasma membrane"/>
    <property type="evidence" value="ECO:0007669"/>
    <property type="project" value="InterPro"/>
</dbReference>
<keyword evidence="8" id="KW-0449">Lipoprotein</keyword>
<evidence type="ECO:0000256" key="2">
    <source>
        <dbReference type="ARBA" id="ARBA00022475"/>
    </source>
</evidence>
<evidence type="ECO:0000256" key="3">
    <source>
        <dbReference type="ARBA" id="ARBA00022679"/>
    </source>
</evidence>
<evidence type="ECO:0000313" key="9">
    <source>
        <dbReference type="Proteomes" id="UP000182427"/>
    </source>
</evidence>
<evidence type="ECO:0000256" key="6">
    <source>
        <dbReference type="ARBA" id="ARBA00023136"/>
    </source>
</evidence>
<dbReference type="AlphaFoldDB" id="A0A1G7R141"/>
<dbReference type="OrthoDB" id="871140at2"/>
<dbReference type="InterPro" id="IPR001640">
    <property type="entry name" value="Lgt"/>
</dbReference>
<dbReference type="PANTHER" id="PTHR30589:SF0">
    <property type="entry name" value="PHOSPHATIDYLGLYCEROL--PROLIPOPROTEIN DIACYLGLYCERYL TRANSFERASE"/>
    <property type="match status" value="1"/>
</dbReference>
<keyword evidence="2" id="KW-1003">Cell membrane</keyword>
<feature type="transmembrane region" description="Helical" evidence="7">
    <location>
        <begin position="154"/>
        <end position="176"/>
    </location>
</feature>
<dbReference type="Pfam" id="PF01790">
    <property type="entry name" value="LGT"/>
    <property type="match status" value="1"/>
</dbReference>
<name>A0A1G7R141_9BACT</name>
<dbReference type="GO" id="GO:0008961">
    <property type="term" value="F:phosphatidylglycerol-prolipoprotein diacylglyceryl transferase activity"/>
    <property type="evidence" value="ECO:0007669"/>
    <property type="project" value="InterPro"/>
</dbReference>
<feature type="transmembrane region" description="Helical" evidence="7">
    <location>
        <begin position="115"/>
        <end position="134"/>
    </location>
</feature>
<evidence type="ECO:0000256" key="7">
    <source>
        <dbReference type="SAM" id="Phobius"/>
    </source>
</evidence>
<keyword evidence="3 8" id="KW-0808">Transferase</keyword>
<accession>A0A1G7R141</accession>